<dbReference type="RefSeq" id="WP_188775336.1">
    <property type="nucleotide sequence ID" value="NZ_BMMB01000004.1"/>
</dbReference>
<evidence type="ECO:0000313" key="1">
    <source>
        <dbReference type="EMBL" id="MDR6243168.1"/>
    </source>
</evidence>
<protein>
    <submittedName>
        <fullName evidence="1">Uncharacterized protein</fullName>
    </submittedName>
</protein>
<dbReference type="EMBL" id="JAVDQH010000003">
    <property type="protein sequence ID" value="MDR6243168.1"/>
    <property type="molecule type" value="Genomic_DNA"/>
</dbReference>
<comment type="caution">
    <text evidence="1">The sequence shown here is derived from an EMBL/GenBank/DDBJ whole genome shotgun (WGS) entry which is preliminary data.</text>
</comment>
<name>A0ABU1IV71_9BACL</name>
<organism evidence="1 2">
    <name type="scientific">Paenibacillus hunanensis</name>
    <dbReference type="NCBI Taxonomy" id="539262"/>
    <lineage>
        <taxon>Bacteria</taxon>
        <taxon>Bacillati</taxon>
        <taxon>Bacillota</taxon>
        <taxon>Bacilli</taxon>
        <taxon>Bacillales</taxon>
        <taxon>Paenibacillaceae</taxon>
        <taxon>Paenibacillus</taxon>
    </lineage>
</organism>
<accession>A0ABU1IV71</accession>
<dbReference type="Proteomes" id="UP001185028">
    <property type="component" value="Unassembled WGS sequence"/>
</dbReference>
<gene>
    <name evidence="1" type="ORF">JOC58_001053</name>
</gene>
<keyword evidence="2" id="KW-1185">Reference proteome</keyword>
<reference evidence="1 2" key="1">
    <citation type="submission" date="2023-07" db="EMBL/GenBank/DDBJ databases">
        <title>Genomic Encyclopedia of Type Strains, Phase IV (KMG-IV): sequencing the most valuable type-strain genomes for metagenomic binning, comparative biology and taxonomic classification.</title>
        <authorList>
            <person name="Goeker M."/>
        </authorList>
    </citation>
    <scope>NUCLEOTIDE SEQUENCE [LARGE SCALE GENOMIC DNA]</scope>
    <source>
        <strain evidence="1 2">DSM 22170</strain>
    </source>
</reference>
<proteinExistence type="predicted"/>
<sequence>MRQSEYPAMRQQFFRRSLDGAAMVAEGVLFAQYKGHNVFLDDRGNLTHARSGYRLKIDPAKGAVHVEQYVADNMDKIIARMKRMPRLNWRRPWPTPKLGGSNT</sequence>
<evidence type="ECO:0000313" key="2">
    <source>
        <dbReference type="Proteomes" id="UP001185028"/>
    </source>
</evidence>